<dbReference type="AlphaFoldDB" id="A0A7W3VSA1"/>
<name>A0A7W3VSA1_9PSEU</name>
<comment type="caution">
    <text evidence="3">The sequence shown here is derived from an EMBL/GenBank/DDBJ whole genome shotgun (WGS) entry which is preliminary data.</text>
</comment>
<reference evidence="3 4" key="1">
    <citation type="submission" date="2020-08" db="EMBL/GenBank/DDBJ databases">
        <title>Amycolatopsis sp. nov. DR6-1 isolated from Dendrobium heterocarpum.</title>
        <authorList>
            <person name="Tedsree N."/>
            <person name="Kuncharoen N."/>
            <person name="Likhitwitayawuid K."/>
            <person name="Tanasupawat S."/>
        </authorList>
    </citation>
    <scope>NUCLEOTIDE SEQUENCE [LARGE SCALE GENOMIC DNA]</scope>
    <source>
        <strain evidence="3 4">DR6-1</strain>
    </source>
</reference>
<gene>
    <name evidence="3" type="ORF">H4281_03385</name>
</gene>
<feature type="region of interest" description="Disordered" evidence="1">
    <location>
        <begin position="1"/>
        <end position="29"/>
    </location>
</feature>
<keyword evidence="2" id="KW-0472">Membrane</keyword>
<keyword evidence="2" id="KW-0812">Transmembrane</keyword>
<feature type="transmembrane region" description="Helical" evidence="2">
    <location>
        <begin position="61"/>
        <end position="84"/>
    </location>
</feature>
<organism evidence="3 4">
    <name type="scientific">Amycolatopsis dendrobii</name>
    <dbReference type="NCBI Taxonomy" id="2760662"/>
    <lineage>
        <taxon>Bacteria</taxon>
        <taxon>Bacillati</taxon>
        <taxon>Actinomycetota</taxon>
        <taxon>Actinomycetes</taxon>
        <taxon>Pseudonocardiales</taxon>
        <taxon>Pseudonocardiaceae</taxon>
        <taxon>Amycolatopsis</taxon>
    </lineage>
</organism>
<keyword evidence="4" id="KW-1185">Reference proteome</keyword>
<keyword evidence="2" id="KW-1133">Transmembrane helix</keyword>
<evidence type="ECO:0000313" key="4">
    <source>
        <dbReference type="Proteomes" id="UP000526734"/>
    </source>
</evidence>
<accession>A0A7W3VSA1</accession>
<feature type="compositionally biased region" description="Basic and acidic residues" evidence="1">
    <location>
        <begin position="9"/>
        <end position="25"/>
    </location>
</feature>
<protein>
    <submittedName>
        <fullName evidence="3">Uncharacterized protein</fullName>
    </submittedName>
</protein>
<evidence type="ECO:0000256" key="2">
    <source>
        <dbReference type="SAM" id="Phobius"/>
    </source>
</evidence>
<dbReference type="EMBL" id="JACGZW010000001">
    <property type="protein sequence ID" value="MBB1152165.1"/>
    <property type="molecule type" value="Genomic_DNA"/>
</dbReference>
<sequence length="86" mass="9514">MEETARPSPESERWQARRSVPREGKTVWSKTRPLPVRQALPVCVNPGALGESYPVEKTSRGMLGCSFVVMAAFCPGSFFLRMLVAS</sequence>
<proteinExistence type="predicted"/>
<evidence type="ECO:0000256" key="1">
    <source>
        <dbReference type="SAM" id="MobiDB-lite"/>
    </source>
</evidence>
<dbReference type="Proteomes" id="UP000526734">
    <property type="component" value="Unassembled WGS sequence"/>
</dbReference>
<dbReference type="RefSeq" id="WP_182889374.1">
    <property type="nucleotide sequence ID" value="NZ_JACGZW010000001.1"/>
</dbReference>
<evidence type="ECO:0000313" key="3">
    <source>
        <dbReference type="EMBL" id="MBB1152165.1"/>
    </source>
</evidence>